<keyword evidence="9" id="KW-1185">Reference proteome</keyword>
<dbReference type="InterPro" id="IPR016166">
    <property type="entry name" value="FAD-bd_PCMH"/>
</dbReference>
<dbReference type="InterPro" id="IPR012951">
    <property type="entry name" value="BBE"/>
</dbReference>
<comment type="similarity">
    <text evidence="2">Belongs to the oxygen-dependent FAD-linked oxidoreductase family.</text>
</comment>
<keyword evidence="3" id="KW-0285">Flavoprotein</keyword>
<evidence type="ECO:0000256" key="2">
    <source>
        <dbReference type="ARBA" id="ARBA00005466"/>
    </source>
</evidence>
<keyword evidence="4" id="KW-0274">FAD</keyword>
<dbReference type="InterPro" id="IPR006094">
    <property type="entry name" value="Oxid_FAD_bind_N"/>
</dbReference>
<keyword evidence="6" id="KW-0732">Signal</keyword>
<dbReference type="GO" id="GO:0071949">
    <property type="term" value="F:FAD binding"/>
    <property type="evidence" value="ECO:0007669"/>
    <property type="project" value="InterPro"/>
</dbReference>
<evidence type="ECO:0000313" key="9">
    <source>
        <dbReference type="Proteomes" id="UP001187682"/>
    </source>
</evidence>
<dbReference type="PANTHER" id="PTHR42973:SF39">
    <property type="entry name" value="FAD-BINDING PCMH-TYPE DOMAIN-CONTAINING PROTEIN"/>
    <property type="match status" value="1"/>
</dbReference>
<dbReference type="Pfam" id="PF08031">
    <property type="entry name" value="BBE"/>
    <property type="match status" value="1"/>
</dbReference>
<dbReference type="PANTHER" id="PTHR42973">
    <property type="entry name" value="BINDING OXIDOREDUCTASE, PUTATIVE (AFU_ORTHOLOGUE AFUA_1G17690)-RELATED"/>
    <property type="match status" value="1"/>
</dbReference>
<reference evidence="8" key="1">
    <citation type="submission" date="2018-03" db="EMBL/GenBank/DDBJ databases">
        <authorList>
            <person name="Guldener U."/>
        </authorList>
    </citation>
    <scope>NUCLEOTIDE SEQUENCE</scope>
</reference>
<evidence type="ECO:0000256" key="5">
    <source>
        <dbReference type="ARBA" id="ARBA00023002"/>
    </source>
</evidence>
<evidence type="ECO:0000256" key="4">
    <source>
        <dbReference type="ARBA" id="ARBA00022827"/>
    </source>
</evidence>
<dbReference type="SUPFAM" id="SSF56176">
    <property type="entry name" value="FAD-binding/transporter-associated domain-like"/>
    <property type="match status" value="1"/>
</dbReference>
<sequence>MRLTHPTLRFLLGALLPVSSLAGAPRHQCKTIPGDSEWPSPAKWEKFNNTLEGRLLQPVPPAAVCHAKQATFDSGRCQNVTEAWSDWAFHVEDPISMVWNQFTNDTCLPGPKYPCSPEGYPAYVVNATTAEHVRLSINFARKHNIRLNVKNTGHDYLGRSNAPNSLSIWVHHMQDVEVHTDGFKPKGCNVTIHGSAVTAGPGTMLEKLYDSLDAYNLTIVGGNGRTVGIAGYVTGGGHSPLSPRYGLGADNVLEVEMVVPSGDIITVNEYSHPDLFWAGGGSTFGVITSITLRSYETPKVVGMRYMMMTDHTQPEMYDIAAYILGELPRLGDEGVSGSINVMADRPNPAPAPGTPDRISGMVGYLMVQDTTDPNTLLDLWKPVNDTINKRWPGAVKLFVEQITTHDSYRDFIQGFYDEREGGVNQYTTSRLLDNNALTSDPEALSKAARGVAGVGIGLSVFLVSGKGVHQVDIRGGGNAVNPGWRSSYALALAYVPFSPLNETARLEAEIHINEIVEPFRKLSHSTGSYLNEAFPYEPNWQQAFWGDNYERLVEVKRSVDPDDVFWCFTCVGSEAWSEVDGRILKGPV</sequence>
<accession>A0AAE8N1D3</accession>
<dbReference type="Gene3D" id="3.30.465.10">
    <property type="match status" value="2"/>
</dbReference>
<protein>
    <submittedName>
        <fullName evidence="8">Related to isoamyl alcohol oxidase</fullName>
    </submittedName>
</protein>
<evidence type="ECO:0000256" key="6">
    <source>
        <dbReference type="SAM" id="SignalP"/>
    </source>
</evidence>
<comment type="cofactor">
    <cofactor evidence="1">
        <name>FAD</name>
        <dbReference type="ChEBI" id="CHEBI:57692"/>
    </cofactor>
</comment>
<dbReference type="InterPro" id="IPR016169">
    <property type="entry name" value="FAD-bd_PCMH_sub2"/>
</dbReference>
<gene>
    <name evidence="8" type="ORF">DNG_06332</name>
</gene>
<evidence type="ECO:0000256" key="1">
    <source>
        <dbReference type="ARBA" id="ARBA00001974"/>
    </source>
</evidence>
<dbReference type="InterPro" id="IPR036318">
    <property type="entry name" value="FAD-bd_PCMH-like_sf"/>
</dbReference>
<feature type="domain" description="FAD-binding PCMH-type" evidence="7">
    <location>
        <begin position="117"/>
        <end position="297"/>
    </location>
</feature>
<dbReference type="InterPro" id="IPR050416">
    <property type="entry name" value="FAD-linked_Oxidoreductase"/>
</dbReference>
<comment type="caution">
    <text evidence="8">The sequence shown here is derived from an EMBL/GenBank/DDBJ whole genome shotgun (WGS) entry which is preliminary data.</text>
</comment>
<dbReference type="AlphaFoldDB" id="A0AAE8N1D3"/>
<evidence type="ECO:0000313" key="8">
    <source>
        <dbReference type="EMBL" id="SPO03649.1"/>
    </source>
</evidence>
<feature type="chain" id="PRO_5042052185" evidence="6">
    <location>
        <begin position="23"/>
        <end position="588"/>
    </location>
</feature>
<organism evidence="8 9">
    <name type="scientific">Cephalotrichum gorgonifer</name>
    <dbReference type="NCBI Taxonomy" id="2041049"/>
    <lineage>
        <taxon>Eukaryota</taxon>
        <taxon>Fungi</taxon>
        <taxon>Dikarya</taxon>
        <taxon>Ascomycota</taxon>
        <taxon>Pezizomycotina</taxon>
        <taxon>Sordariomycetes</taxon>
        <taxon>Hypocreomycetidae</taxon>
        <taxon>Microascales</taxon>
        <taxon>Microascaceae</taxon>
        <taxon>Cephalotrichum</taxon>
    </lineage>
</organism>
<dbReference type="PROSITE" id="PS51387">
    <property type="entry name" value="FAD_PCMH"/>
    <property type="match status" value="1"/>
</dbReference>
<proteinExistence type="inferred from homology"/>
<dbReference type="EMBL" id="ONZQ02000008">
    <property type="protein sequence ID" value="SPO03649.1"/>
    <property type="molecule type" value="Genomic_DNA"/>
</dbReference>
<evidence type="ECO:0000259" key="7">
    <source>
        <dbReference type="PROSITE" id="PS51387"/>
    </source>
</evidence>
<keyword evidence="5" id="KW-0560">Oxidoreductase</keyword>
<name>A0AAE8N1D3_9PEZI</name>
<feature type="signal peptide" evidence="6">
    <location>
        <begin position="1"/>
        <end position="22"/>
    </location>
</feature>
<dbReference type="Pfam" id="PF01565">
    <property type="entry name" value="FAD_binding_4"/>
    <property type="match status" value="1"/>
</dbReference>
<dbReference type="GO" id="GO:0016491">
    <property type="term" value="F:oxidoreductase activity"/>
    <property type="evidence" value="ECO:0007669"/>
    <property type="project" value="UniProtKB-KW"/>
</dbReference>
<evidence type="ECO:0000256" key="3">
    <source>
        <dbReference type="ARBA" id="ARBA00022630"/>
    </source>
</evidence>
<dbReference type="Proteomes" id="UP001187682">
    <property type="component" value="Unassembled WGS sequence"/>
</dbReference>